<keyword evidence="3" id="KW-1185">Reference proteome</keyword>
<organism evidence="2 3">
    <name type="scientific">Haemonchus placei</name>
    <name type="common">Barber's pole worm</name>
    <dbReference type="NCBI Taxonomy" id="6290"/>
    <lineage>
        <taxon>Eukaryota</taxon>
        <taxon>Metazoa</taxon>
        <taxon>Ecdysozoa</taxon>
        <taxon>Nematoda</taxon>
        <taxon>Chromadorea</taxon>
        <taxon>Rhabditida</taxon>
        <taxon>Rhabditina</taxon>
        <taxon>Rhabditomorpha</taxon>
        <taxon>Strongyloidea</taxon>
        <taxon>Trichostrongylidae</taxon>
        <taxon>Haemonchus</taxon>
    </lineage>
</organism>
<dbReference type="Proteomes" id="UP000268014">
    <property type="component" value="Unassembled WGS sequence"/>
</dbReference>
<evidence type="ECO:0000313" key="3">
    <source>
        <dbReference type="Proteomes" id="UP000268014"/>
    </source>
</evidence>
<dbReference type="EMBL" id="UZAF01018325">
    <property type="protein sequence ID" value="VDO50432.1"/>
    <property type="molecule type" value="Genomic_DNA"/>
</dbReference>
<reference evidence="2 3" key="1">
    <citation type="submission" date="2018-11" db="EMBL/GenBank/DDBJ databases">
        <authorList>
            <consortium name="Pathogen Informatics"/>
        </authorList>
    </citation>
    <scope>NUCLEOTIDE SEQUENCE [LARGE SCALE GENOMIC DNA]</scope>
    <source>
        <strain evidence="2 3">MHpl1</strain>
    </source>
</reference>
<evidence type="ECO:0000256" key="1">
    <source>
        <dbReference type="SAM" id="Phobius"/>
    </source>
</evidence>
<sequence length="258" mass="30606">MQVLIDSRDGHILWITLGVWLTLFIRIENRFTMRATDKCSPCIVFELWLAIFAFLNLILGDELWRFVSSFDEYSLHRFVDLLSWTDFFSLHFFNIYQHSHTSGTHYGNFIGSDCSIDGFVFIAFRISCMTQFHHFLSVAVVILYHLPFFSFLLLLLFLRFPPRSAFLSMFLATLLLPIHKANTSTWRRIHHYHYKILVSDFQVMHSSRSFYSIQVFRQLTFSLQSSQFLFCQRGARRGFDSFLRWHKTHIEVLVTVSL</sequence>
<feature type="transmembrane region" description="Helical" evidence="1">
    <location>
        <begin position="135"/>
        <end position="158"/>
    </location>
</feature>
<keyword evidence="1" id="KW-0472">Membrane</keyword>
<gene>
    <name evidence="2" type="ORF">HPLM_LOCUS13733</name>
</gene>
<evidence type="ECO:0000313" key="2">
    <source>
        <dbReference type="EMBL" id="VDO50432.1"/>
    </source>
</evidence>
<name>A0A3P7ZL75_HAEPC</name>
<keyword evidence="1" id="KW-0812">Transmembrane</keyword>
<feature type="transmembrane region" description="Helical" evidence="1">
    <location>
        <begin position="39"/>
        <end position="58"/>
    </location>
</feature>
<protein>
    <submittedName>
        <fullName evidence="2">Uncharacterized protein</fullName>
    </submittedName>
</protein>
<dbReference type="AlphaFoldDB" id="A0A3P7ZL75"/>
<proteinExistence type="predicted"/>
<feature type="transmembrane region" description="Helical" evidence="1">
    <location>
        <begin position="12"/>
        <end position="27"/>
    </location>
</feature>
<keyword evidence="1" id="KW-1133">Transmembrane helix</keyword>
<accession>A0A3P7ZL75</accession>